<comment type="caution">
    <text evidence="2">The sequence shown here is derived from an EMBL/GenBank/DDBJ whole genome shotgun (WGS) entry which is preliminary data.</text>
</comment>
<dbReference type="AlphaFoldDB" id="A0A0N0P2G3"/>
<dbReference type="Proteomes" id="UP000038009">
    <property type="component" value="Unassembled WGS sequence"/>
</dbReference>
<name>A0A0N0P2G3_LEPSE</name>
<feature type="domain" description="THIF-type NAD/FAD binding fold" evidence="1">
    <location>
        <begin position="9"/>
        <end position="106"/>
    </location>
</feature>
<dbReference type="OMA" id="CGAEVEC"/>
<evidence type="ECO:0000313" key="3">
    <source>
        <dbReference type="Proteomes" id="UP000038009"/>
    </source>
</evidence>
<dbReference type="PANTHER" id="PTHR10953">
    <property type="entry name" value="UBIQUITIN-ACTIVATING ENZYME E1"/>
    <property type="match status" value="1"/>
</dbReference>
<dbReference type="GO" id="GO:0005737">
    <property type="term" value="C:cytoplasm"/>
    <property type="evidence" value="ECO:0007669"/>
    <property type="project" value="TreeGrafter"/>
</dbReference>
<dbReference type="OrthoDB" id="412647at2759"/>
<sequence>MSDAEAVRYDRQIRLWGKSTQQQLSHTSVIFEGIAGAAAEAAKNLVLAGVGGVAVVDAAALSEADAKDNFLMQGEPGDTRAARAVRALHRLNPYVRVCGSAAELKQEGAVVRVVAISSLDEGSAYVEEAAALPPALLVLHATLANTVVAFVLYRKLALSSCTLAEQWRRLVADPLLLSEKPAAYQRVILSLYLRNEGASRVTFAEAAAKAYEWMDTLRLHQLCAADVEKALRAPAEAASAVCATAAGACVAQHLIRQIGSLQEKADAQAYRWLACATEGGVECLVGV</sequence>
<evidence type="ECO:0000313" key="2">
    <source>
        <dbReference type="EMBL" id="KPI82919.1"/>
    </source>
</evidence>
<proteinExistence type="predicted"/>
<gene>
    <name evidence="2" type="ORF">ABL78_8064</name>
</gene>
<dbReference type="SUPFAM" id="SSF69572">
    <property type="entry name" value="Activating enzymes of the ubiquitin-like proteins"/>
    <property type="match status" value="1"/>
</dbReference>
<evidence type="ECO:0000259" key="1">
    <source>
        <dbReference type="Pfam" id="PF00899"/>
    </source>
</evidence>
<dbReference type="InterPro" id="IPR035985">
    <property type="entry name" value="Ubiquitin-activating_enz"/>
</dbReference>
<dbReference type="Gene3D" id="3.40.50.720">
    <property type="entry name" value="NAD(P)-binding Rossmann-like Domain"/>
    <property type="match status" value="1"/>
</dbReference>
<dbReference type="VEuPathDB" id="TriTrypDB:Lsey_0487_0010"/>
<organism evidence="2 3">
    <name type="scientific">Leptomonas seymouri</name>
    <dbReference type="NCBI Taxonomy" id="5684"/>
    <lineage>
        <taxon>Eukaryota</taxon>
        <taxon>Discoba</taxon>
        <taxon>Euglenozoa</taxon>
        <taxon>Kinetoplastea</taxon>
        <taxon>Metakinetoplastina</taxon>
        <taxon>Trypanosomatida</taxon>
        <taxon>Trypanosomatidae</taxon>
        <taxon>Leishmaniinae</taxon>
        <taxon>Leptomonas</taxon>
    </lineage>
</organism>
<protein>
    <submittedName>
        <fullName evidence="2">Putative Ubiquitin activating enzyme</fullName>
    </submittedName>
</protein>
<dbReference type="Pfam" id="PF00899">
    <property type="entry name" value="ThiF"/>
    <property type="match status" value="1"/>
</dbReference>
<dbReference type="GO" id="GO:0031510">
    <property type="term" value="C:SUMO activating enzyme complex"/>
    <property type="evidence" value="ECO:0007669"/>
    <property type="project" value="TreeGrafter"/>
</dbReference>
<dbReference type="GO" id="GO:0016925">
    <property type="term" value="P:protein sumoylation"/>
    <property type="evidence" value="ECO:0007669"/>
    <property type="project" value="TreeGrafter"/>
</dbReference>
<dbReference type="EMBL" id="LJSK01000487">
    <property type="protein sequence ID" value="KPI82919.1"/>
    <property type="molecule type" value="Genomic_DNA"/>
</dbReference>
<dbReference type="PANTHER" id="PTHR10953:SF162">
    <property type="entry name" value="SUMO-ACTIVATING ENZYME SUBUNIT 1"/>
    <property type="match status" value="1"/>
</dbReference>
<dbReference type="GO" id="GO:0019948">
    <property type="term" value="F:SUMO activating enzyme activity"/>
    <property type="evidence" value="ECO:0007669"/>
    <property type="project" value="TreeGrafter"/>
</dbReference>
<accession>A0A0N0P2G3</accession>
<keyword evidence="3" id="KW-1185">Reference proteome</keyword>
<dbReference type="InterPro" id="IPR000594">
    <property type="entry name" value="ThiF_NAD_FAD-bd"/>
</dbReference>
<reference evidence="2 3" key="1">
    <citation type="journal article" date="2015" name="PLoS Pathog.">
        <title>Leptomonas seymouri: Adaptations to the Dixenous Life Cycle Analyzed by Genome Sequencing, Transcriptome Profiling and Co-infection with Leishmania donovani.</title>
        <authorList>
            <person name="Kraeva N."/>
            <person name="Butenko A."/>
            <person name="Hlavacova J."/>
            <person name="Kostygov A."/>
            <person name="Myskova J."/>
            <person name="Grybchuk D."/>
            <person name="Lestinova T."/>
            <person name="Votypka J."/>
            <person name="Volf P."/>
            <person name="Opperdoes F."/>
            <person name="Flegontov P."/>
            <person name="Lukes J."/>
            <person name="Yurchenko V."/>
        </authorList>
    </citation>
    <scope>NUCLEOTIDE SEQUENCE [LARGE SCALE GENOMIC DNA]</scope>
    <source>
        <strain evidence="2 3">ATCC 30220</strain>
    </source>
</reference>
<dbReference type="InterPro" id="IPR045886">
    <property type="entry name" value="ThiF/MoeB/HesA"/>
</dbReference>